<gene>
    <name evidence="4" type="ORF">COU90_02405</name>
</gene>
<keyword evidence="2" id="KW-1133">Transmembrane helix</keyword>
<feature type="compositionally biased region" description="Low complexity" evidence="1">
    <location>
        <begin position="189"/>
        <end position="216"/>
    </location>
</feature>
<evidence type="ECO:0000256" key="2">
    <source>
        <dbReference type="SAM" id="Phobius"/>
    </source>
</evidence>
<feature type="domain" description="DUF11" evidence="3">
    <location>
        <begin position="578"/>
        <end position="681"/>
    </location>
</feature>
<feature type="transmembrane region" description="Helical" evidence="2">
    <location>
        <begin position="946"/>
        <end position="964"/>
    </location>
</feature>
<comment type="caution">
    <text evidence="4">The sequence shown here is derived from an EMBL/GenBank/DDBJ whole genome shotgun (WGS) entry which is preliminary data.</text>
</comment>
<dbReference type="InterPro" id="IPR001434">
    <property type="entry name" value="OmcB-like_DUF11"/>
</dbReference>
<feature type="compositionally biased region" description="Acidic residues" evidence="1">
    <location>
        <begin position="90"/>
        <end position="104"/>
    </location>
</feature>
<feature type="compositionally biased region" description="Polar residues" evidence="1">
    <location>
        <begin position="392"/>
        <end position="409"/>
    </location>
</feature>
<dbReference type="EMBL" id="PFEF01000006">
    <property type="protein sequence ID" value="PJE64282.1"/>
    <property type="molecule type" value="Genomic_DNA"/>
</dbReference>
<keyword evidence="2" id="KW-0812">Transmembrane</keyword>
<evidence type="ECO:0000313" key="5">
    <source>
        <dbReference type="Proteomes" id="UP000229098"/>
    </source>
</evidence>
<dbReference type="Gene3D" id="2.60.40.10">
    <property type="entry name" value="Immunoglobulins"/>
    <property type="match status" value="1"/>
</dbReference>
<name>A0A2M8KWK2_9BACT</name>
<dbReference type="InterPro" id="IPR013783">
    <property type="entry name" value="Ig-like_fold"/>
</dbReference>
<keyword evidence="2" id="KW-0472">Membrane</keyword>
<reference evidence="5" key="1">
    <citation type="submission" date="2017-09" db="EMBL/GenBank/DDBJ databases">
        <title>Depth-based differentiation of microbial function through sediment-hosted aquifers and enrichment of novel symbionts in the deep terrestrial subsurface.</title>
        <authorList>
            <person name="Probst A.J."/>
            <person name="Ladd B."/>
            <person name="Jarett J.K."/>
            <person name="Geller-Mcgrath D.E."/>
            <person name="Sieber C.M.K."/>
            <person name="Emerson J.B."/>
            <person name="Anantharaman K."/>
            <person name="Thomas B.C."/>
            <person name="Malmstrom R."/>
            <person name="Stieglmeier M."/>
            <person name="Klingl A."/>
            <person name="Woyke T."/>
            <person name="Ryan C.M."/>
            <person name="Banfield J.F."/>
        </authorList>
    </citation>
    <scope>NUCLEOTIDE SEQUENCE [LARGE SCALE GENOMIC DNA]</scope>
</reference>
<dbReference type="AlphaFoldDB" id="A0A2M8KWK2"/>
<dbReference type="InterPro" id="IPR047589">
    <property type="entry name" value="DUF11_rpt"/>
</dbReference>
<accession>A0A2M8KWK2</accession>
<dbReference type="NCBIfam" id="TIGR01451">
    <property type="entry name" value="B_ant_repeat"/>
    <property type="match status" value="1"/>
</dbReference>
<protein>
    <recommendedName>
        <fullName evidence="3">DUF11 domain-containing protein</fullName>
    </recommendedName>
</protein>
<dbReference type="Pfam" id="PF01345">
    <property type="entry name" value="DUF11"/>
    <property type="match status" value="1"/>
</dbReference>
<feature type="compositionally biased region" description="Polar residues" evidence="1">
    <location>
        <begin position="165"/>
        <end position="176"/>
    </location>
</feature>
<feature type="region of interest" description="Disordered" evidence="1">
    <location>
        <begin position="383"/>
        <end position="409"/>
    </location>
</feature>
<feature type="compositionally biased region" description="Acidic residues" evidence="1">
    <location>
        <begin position="179"/>
        <end position="188"/>
    </location>
</feature>
<feature type="region of interest" description="Disordered" evidence="1">
    <location>
        <begin position="49"/>
        <end position="68"/>
    </location>
</feature>
<dbReference type="Proteomes" id="UP000229098">
    <property type="component" value="Unassembled WGS sequence"/>
</dbReference>
<evidence type="ECO:0000313" key="4">
    <source>
        <dbReference type="EMBL" id="PJE64282.1"/>
    </source>
</evidence>
<evidence type="ECO:0000256" key="1">
    <source>
        <dbReference type="SAM" id="MobiDB-lite"/>
    </source>
</evidence>
<evidence type="ECO:0000259" key="3">
    <source>
        <dbReference type="Pfam" id="PF01345"/>
    </source>
</evidence>
<organism evidence="4 5">
    <name type="scientific">Candidatus Ryanbacteria bacterium CG10_big_fil_rev_8_21_14_0_10_43_42</name>
    <dbReference type="NCBI Taxonomy" id="1974864"/>
    <lineage>
        <taxon>Bacteria</taxon>
        <taxon>Candidatus Ryaniibacteriota</taxon>
    </lineage>
</organism>
<feature type="compositionally biased region" description="Polar residues" evidence="1">
    <location>
        <begin position="121"/>
        <end position="146"/>
    </location>
</feature>
<sequence length="971" mass="102559">MFSHYLIDNMPARNIVSFILSISMIFLSAGYPISTVYAEDVLPAEELTETEQTAEIPEDTIIETGDAVSGTDVVSEVNTNTTNQEHASEESQEEDTESSEDNTDEGSVIDQSDVTEHNTETDGNTASSTSETVITGQESPTSTTTPDVLPTDEEDTGTTTPSIVPENNQTASSTNADDLTLEDEEEEGVFSSENENNAAVVTNAGGNAGTGSNTAESNAGNAVVSTGTASAYANITNLVNSNFVNSEGYFQLLNLFGNAYGDISLSFDDGATCSFLCFLTNMMVRNTNNAQVTNNVSVSADTGSNTASSTDGSASIATGDAFAASNIVNVVNTNVINSDYLAFIMNAFGSWEGDLVLPPNFFADDEQVCDVCGGGASGSISVSNENDADIGNNATTTADTGSNTASGNTGAHITTGNAYASSNLMTIANTNLFGNNMMLLYVRTGGRWSGQIFSLPSGLRIIGMEDGFIINGMSSGAAASTPSTLGAGGSVDVTNNNTAVVRNNVSVSASTGNNTANGNNASIQTGNAYAASNIVNLVNTNVIGQNWLLAIVNIFGGWNGDLAFGRPDLWLGVSATAPSVLTPTSESSYTLTYRNNGDAYATDVDISSTYADGMRITNAGGGVVDRERRTITYHLDYMNPGASGAFTYTAEADGSAGYGSTAMTNKSCATLHEDDANNSDNCDMLVQTIEHPAPSTNVGYDNMYARLEIAKKRIGEGIVMPGDEVEYEITVSNRGSDYAYNVVVEDEIKNEDGDVISKNGWNLDTVYPDEQGEGAIKINYVVEFASTTPAGTYTNFAIAYWHDENGNFVDHSGHALVTVEVGDAPEPPANTSIVQAGDSDDVNNEEFGVGGSLVVGDNAGEELTEEIEEEQQSQYSALHDATNQEVAVKPSEVHDSFTAGNPTLIQSAVNMEDDLLNEAFMRTTKSDPWWKKNLSAGLPFIVGSEFSFFWILIMILTLGGYLLLDRKKYSR</sequence>
<proteinExistence type="predicted"/>
<feature type="region of interest" description="Disordered" evidence="1">
    <location>
        <begin position="79"/>
        <end position="218"/>
    </location>
</feature>